<evidence type="ECO:0000313" key="2">
    <source>
        <dbReference type="Proteomes" id="UP001066276"/>
    </source>
</evidence>
<comment type="caution">
    <text evidence="1">The sequence shown here is derived from an EMBL/GenBank/DDBJ whole genome shotgun (WGS) entry which is preliminary data.</text>
</comment>
<accession>A0AAV7NZ49</accession>
<dbReference type="Proteomes" id="UP001066276">
    <property type="component" value="Chromosome 8"/>
</dbReference>
<protein>
    <submittedName>
        <fullName evidence="1">Uncharacterized protein</fullName>
    </submittedName>
</protein>
<proteinExistence type="predicted"/>
<name>A0AAV7NZ49_PLEWA</name>
<gene>
    <name evidence="1" type="ORF">NDU88_009456</name>
</gene>
<reference evidence="1" key="1">
    <citation type="journal article" date="2022" name="bioRxiv">
        <title>Sequencing and chromosome-scale assembly of the giantPleurodeles waltlgenome.</title>
        <authorList>
            <person name="Brown T."/>
            <person name="Elewa A."/>
            <person name="Iarovenko S."/>
            <person name="Subramanian E."/>
            <person name="Araus A.J."/>
            <person name="Petzold A."/>
            <person name="Susuki M."/>
            <person name="Suzuki K.-i.T."/>
            <person name="Hayashi T."/>
            <person name="Toyoda A."/>
            <person name="Oliveira C."/>
            <person name="Osipova E."/>
            <person name="Leigh N.D."/>
            <person name="Simon A."/>
            <person name="Yun M.H."/>
        </authorList>
    </citation>
    <scope>NUCLEOTIDE SEQUENCE</scope>
    <source>
        <strain evidence="1">20211129_DDA</strain>
        <tissue evidence="1">Liver</tissue>
    </source>
</reference>
<evidence type="ECO:0000313" key="1">
    <source>
        <dbReference type="EMBL" id="KAJ1121343.1"/>
    </source>
</evidence>
<organism evidence="1 2">
    <name type="scientific">Pleurodeles waltl</name>
    <name type="common">Iberian ribbed newt</name>
    <dbReference type="NCBI Taxonomy" id="8319"/>
    <lineage>
        <taxon>Eukaryota</taxon>
        <taxon>Metazoa</taxon>
        <taxon>Chordata</taxon>
        <taxon>Craniata</taxon>
        <taxon>Vertebrata</taxon>
        <taxon>Euteleostomi</taxon>
        <taxon>Amphibia</taxon>
        <taxon>Batrachia</taxon>
        <taxon>Caudata</taxon>
        <taxon>Salamandroidea</taxon>
        <taxon>Salamandridae</taxon>
        <taxon>Pleurodelinae</taxon>
        <taxon>Pleurodeles</taxon>
    </lineage>
</organism>
<dbReference type="EMBL" id="JANPWB010000012">
    <property type="protein sequence ID" value="KAJ1121343.1"/>
    <property type="molecule type" value="Genomic_DNA"/>
</dbReference>
<sequence>MFTSSEGHGRRVLYLDHFPDPEYSTWHQDSQMKGRVSHGCGLRLRMFTSSEGQGLAGCMGCVMSRALMVPLRFWCRCVNGLGGVLRGHTLARARLLSVAGFTQPTRLRFLEAAIPRRENGGLSALVASLLCTPTCAHLPRGEV</sequence>
<keyword evidence="2" id="KW-1185">Reference proteome</keyword>
<dbReference type="AlphaFoldDB" id="A0AAV7NZ49"/>